<keyword evidence="1" id="KW-1133">Transmembrane helix</keyword>
<gene>
    <name evidence="2" type="ORF">LAWI1_G001023</name>
</gene>
<dbReference type="EMBL" id="QGML01000054">
    <property type="protein sequence ID" value="TVY93994.1"/>
    <property type="molecule type" value="Genomic_DNA"/>
</dbReference>
<feature type="transmembrane region" description="Helical" evidence="1">
    <location>
        <begin position="106"/>
        <end position="124"/>
    </location>
</feature>
<proteinExistence type="predicted"/>
<evidence type="ECO:0000256" key="1">
    <source>
        <dbReference type="SAM" id="Phobius"/>
    </source>
</evidence>
<organism evidence="2 3">
    <name type="scientific">Lachnellula willkommii</name>
    <dbReference type="NCBI Taxonomy" id="215461"/>
    <lineage>
        <taxon>Eukaryota</taxon>
        <taxon>Fungi</taxon>
        <taxon>Dikarya</taxon>
        <taxon>Ascomycota</taxon>
        <taxon>Pezizomycotina</taxon>
        <taxon>Leotiomycetes</taxon>
        <taxon>Helotiales</taxon>
        <taxon>Lachnaceae</taxon>
        <taxon>Lachnellula</taxon>
    </lineage>
</organism>
<accession>A0A559MM06</accession>
<keyword evidence="3" id="KW-1185">Reference proteome</keyword>
<dbReference type="AlphaFoldDB" id="A0A559MM06"/>
<evidence type="ECO:0000313" key="3">
    <source>
        <dbReference type="Proteomes" id="UP000315522"/>
    </source>
</evidence>
<dbReference type="Proteomes" id="UP000315522">
    <property type="component" value="Unassembled WGS sequence"/>
</dbReference>
<name>A0A559MM06_9HELO</name>
<keyword evidence="1" id="KW-0812">Transmembrane</keyword>
<comment type="caution">
    <text evidence="2">The sequence shown here is derived from an EMBL/GenBank/DDBJ whole genome shotgun (WGS) entry which is preliminary data.</text>
</comment>
<reference evidence="2 3" key="1">
    <citation type="submission" date="2018-05" db="EMBL/GenBank/DDBJ databases">
        <title>Genome sequencing and assembly of the regulated plant pathogen Lachnellula willkommii and related sister species for the development of diagnostic species identification markers.</title>
        <authorList>
            <person name="Giroux E."/>
            <person name="Bilodeau G."/>
        </authorList>
    </citation>
    <scope>NUCLEOTIDE SEQUENCE [LARGE SCALE GENOMIC DNA]</scope>
    <source>
        <strain evidence="2 3">CBS 172.35</strain>
    </source>
</reference>
<sequence>MASLTQTIYECLFGAEYYEVKTASDDNTKAADVLRALFSANEGDEHLRKSVQDIVGERGWTENVAKAILGGIENALRQGAQMGKTMADASERAIAEAGGFARDHPYFCALIAVGVLVILMPWVLEALGFAELGPVEGWFRKFCCLVAIDVPRICDEGFLVRVLPATGHGLASLDCEDWFIGSQFAECMLVGFGKISHQAGGYHGITSMNRRMGNVVIKRILLIRCGGSCCEKENVATIVGALVMLGFTNVTPQPPFFGYDLDPMLQDA</sequence>
<protein>
    <submittedName>
        <fullName evidence="2">Uncharacterized protein</fullName>
    </submittedName>
</protein>
<keyword evidence="1" id="KW-0472">Membrane</keyword>
<evidence type="ECO:0000313" key="2">
    <source>
        <dbReference type="EMBL" id="TVY93994.1"/>
    </source>
</evidence>